<comment type="subcellular location">
    <subcellularLocation>
        <location evidence="4">Chromosome</location>
        <location evidence="4">Centromere</location>
        <location evidence="4">Kinetochore</location>
    </subcellularLocation>
    <subcellularLocation>
        <location evidence="2">Cytoplasm</location>
        <location evidence="2">Cytoskeleton</location>
        <location evidence="2">Spindle</location>
    </subcellularLocation>
    <subcellularLocation>
        <location evidence="3">Midbody</location>
    </subcellularLocation>
    <subcellularLocation>
        <location evidence="1">Nucleus</location>
    </subcellularLocation>
</comment>
<dbReference type="EMBL" id="JAICCE010000002">
    <property type="protein sequence ID" value="KAG9280892.1"/>
    <property type="molecule type" value="Genomic_DNA"/>
</dbReference>
<dbReference type="Proteomes" id="UP000752171">
    <property type="component" value="Unassembled WGS sequence"/>
</dbReference>
<evidence type="ECO:0000259" key="18">
    <source>
        <dbReference type="Pfam" id="PF03941"/>
    </source>
</evidence>
<dbReference type="GO" id="GO:0032133">
    <property type="term" value="C:chromosome passenger complex"/>
    <property type="evidence" value="ECO:0007669"/>
    <property type="project" value="TreeGrafter"/>
</dbReference>
<feature type="domain" description="Inner centromere protein ARK-binding" evidence="18">
    <location>
        <begin position="809"/>
        <end position="865"/>
    </location>
</feature>
<dbReference type="GO" id="GO:0030496">
    <property type="term" value="C:midbody"/>
    <property type="evidence" value="ECO:0007669"/>
    <property type="project" value="UniProtKB-SubCell"/>
</dbReference>
<dbReference type="Gene3D" id="1.20.5.3600">
    <property type="match status" value="1"/>
</dbReference>
<dbReference type="InterPro" id="IPR022006">
    <property type="entry name" value="INCENP_N"/>
</dbReference>
<evidence type="ECO:0000256" key="3">
    <source>
        <dbReference type="ARBA" id="ARBA00004214"/>
    </source>
</evidence>
<comment type="caution">
    <text evidence="20">The sequence shown here is derived from an EMBL/GenBank/DDBJ whole genome shotgun (WGS) entry which is preliminary data.</text>
</comment>
<dbReference type="GO" id="GO:1990385">
    <property type="term" value="C:meiotic spindle midzone"/>
    <property type="evidence" value="ECO:0007669"/>
    <property type="project" value="TreeGrafter"/>
</dbReference>
<keyword evidence="14" id="KW-0539">Nucleus</keyword>
<keyword evidence="16" id="KW-0137">Centromere</keyword>
<feature type="compositionally biased region" description="Basic and acidic residues" evidence="17">
    <location>
        <begin position="590"/>
        <end position="605"/>
    </location>
</feature>
<keyword evidence="15" id="KW-0131">Cell cycle</keyword>
<reference evidence="20 21" key="1">
    <citation type="submission" date="2021-07" db="EMBL/GenBank/DDBJ databases">
        <authorList>
            <person name="Imarazene B."/>
            <person name="Zahm M."/>
            <person name="Klopp C."/>
            <person name="Cabau C."/>
            <person name="Beille S."/>
            <person name="Jouanno E."/>
            <person name="Castinel A."/>
            <person name="Lluch J."/>
            <person name="Gil L."/>
            <person name="Kuchtly C."/>
            <person name="Lopez Roques C."/>
            <person name="Donnadieu C."/>
            <person name="Parrinello H."/>
            <person name="Journot L."/>
            <person name="Du K."/>
            <person name="Schartl M."/>
            <person name="Retaux S."/>
            <person name="Guiguen Y."/>
        </authorList>
    </citation>
    <scope>NUCLEOTIDE SEQUENCE [LARGE SCALE GENOMIC DNA]</scope>
    <source>
        <strain evidence="20">Pach_M1</strain>
        <tissue evidence="20">Testis</tissue>
    </source>
</reference>
<keyword evidence="9" id="KW-0493">Microtubule</keyword>
<dbReference type="InterPro" id="IPR005635">
    <property type="entry name" value="Inner_centromere_prot_ARK-bd"/>
</dbReference>
<keyword evidence="13" id="KW-0206">Cytoskeleton</keyword>
<accession>A0A8T2MGD1</accession>
<keyword evidence="11" id="KW-0159">Chromosome partition</keyword>
<gene>
    <name evidence="20" type="primary">INCENP-A</name>
    <name evidence="20" type="ORF">AMEX_G3650</name>
</gene>
<comment type="similarity">
    <text evidence="5">Belongs to the INCENP family.</text>
</comment>
<evidence type="ECO:0000256" key="16">
    <source>
        <dbReference type="ARBA" id="ARBA00023328"/>
    </source>
</evidence>
<feature type="region of interest" description="Disordered" evidence="17">
    <location>
        <begin position="391"/>
        <end position="439"/>
    </location>
</feature>
<evidence type="ECO:0000256" key="4">
    <source>
        <dbReference type="ARBA" id="ARBA00004629"/>
    </source>
</evidence>
<dbReference type="GO" id="GO:0005874">
    <property type="term" value="C:microtubule"/>
    <property type="evidence" value="ECO:0007669"/>
    <property type="project" value="UniProtKB-KW"/>
</dbReference>
<dbReference type="GO" id="GO:0000281">
    <property type="term" value="P:mitotic cytokinesis"/>
    <property type="evidence" value="ECO:0007669"/>
    <property type="project" value="TreeGrafter"/>
</dbReference>
<keyword evidence="7" id="KW-0963">Cytoplasm</keyword>
<keyword evidence="8" id="KW-0132">Cell division</keyword>
<evidence type="ECO:0000256" key="9">
    <source>
        <dbReference type="ARBA" id="ARBA00022701"/>
    </source>
</evidence>
<dbReference type="GO" id="GO:0051257">
    <property type="term" value="P:meiotic spindle midzone assembly"/>
    <property type="evidence" value="ECO:0007669"/>
    <property type="project" value="TreeGrafter"/>
</dbReference>
<dbReference type="Gene3D" id="6.10.250.2990">
    <property type="match status" value="1"/>
</dbReference>
<feature type="region of interest" description="Disordered" evidence="17">
    <location>
        <begin position="135"/>
        <end position="210"/>
    </location>
</feature>
<dbReference type="GO" id="GO:0000776">
    <property type="term" value="C:kinetochore"/>
    <property type="evidence" value="ECO:0007669"/>
    <property type="project" value="UniProtKB-KW"/>
</dbReference>
<evidence type="ECO:0000256" key="2">
    <source>
        <dbReference type="ARBA" id="ARBA00004186"/>
    </source>
</evidence>
<keyword evidence="12" id="KW-0995">Kinetochore</keyword>
<feature type="region of interest" description="Disordered" evidence="17">
    <location>
        <begin position="685"/>
        <end position="705"/>
    </location>
</feature>
<evidence type="ECO:0000256" key="12">
    <source>
        <dbReference type="ARBA" id="ARBA00022838"/>
    </source>
</evidence>
<feature type="compositionally biased region" description="Basic residues" evidence="17">
    <location>
        <begin position="286"/>
        <end position="298"/>
    </location>
</feature>
<evidence type="ECO:0000256" key="6">
    <source>
        <dbReference type="ARBA" id="ARBA00022454"/>
    </source>
</evidence>
<dbReference type="PANTHER" id="PTHR13142">
    <property type="entry name" value="INNER CENTROMERE PROTEIN"/>
    <property type="match status" value="1"/>
</dbReference>
<dbReference type="GO" id="GO:0051310">
    <property type="term" value="P:metaphase chromosome alignment"/>
    <property type="evidence" value="ECO:0007669"/>
    <property type="project" value="TreeGrafter"/>
</dbReference>
<keyword evidence="6" id="KW-0158">Chromosome</keyword>
<evidence type="ECO:0000256" key="5">
    <source>
        <dbReference type="ARBA" id="ARBA00010042"/>
    </source>
</evidence>
<proteinExistence type="inferred from homology"/>
<sequence>MVSHCFKAGKCFLGGAAMSTLPEAMRSLTQVLTGKLQDFTNEVENVHMLWLEEIQQEAQRMFSSNFITEPELMPKTPSQKRTNRRKRISTELNDTRNKRRFSKGKRSNLRRSSIQTTLNLISENVVITNPPISSPEVSVSEEPVRRTRRNKAAVAVTESEPVKRSTRNKGAAKAKEEDIEGVETVNEAPQTPEAPKNVPEVKESSSSLSPVQTLVSQAVVKIPSAERLSAEKLIGSGPSPGRCASKMPIATSGAQASSRTSARHSLVLRRSLVGLRHSMTQEAVRRASRRSFLKKKARQGNSTCSSSVSGDVSMDVEMEENDIENKIEQIVTVEKPAELVAENITEAQTPPPQDVKAKSSLDKAIPLVEVEMQQETPPAGEHCRFTRSMARLSETDDGGKKSQDEPRSSRSGSKRRAAESAAVALSTPKKKQSPPKKAMTGITHSMRFLQTVQKNQLLMMTPGSLGRSSIMKSFIKQTGKTDVKVRLLHILCLYERERQKWDALNKKIEQENERKLKIEEERKKKQEEMKRKRDERVKRVVEARVKVEKEKEQEKKKKIEEKMAQQEKKNDMLRVERLAEEKAKKKVASKRQEELELRRKQEEAARKKKLQQAEEEERRLLELQAKRKAEEEREKARKQAEAARALELKKEQERERERQAAAERERLEREKAIALQKELEKAAREKERRELEEKRRMEEEQRKAEEERAAKQKLAAAAATVHTSVVKMPVNKALNTTITHNPALNITVDIENSVMKTPVSKGANHNMTVDKGAGLNVTVDVEQSPQSYQITPKGKKIDVLLNPEDYGMDQNSDDSTDDESAPRKPIPSWAEGMQLQQAIMKRYYDPLDLDAYFGVVEQPKLEKIFSKTKPRFFKRTSSAVWHSPPRMGAMPN</sequence>
<feature type="region of interest" description="Disordered" evidence="17">
    <location>
        <begin position="286"/>
        <end position="309"/>
    </location>
</feature>
<dbReference type="PANTHER" id="PTHR13142:SF1">
    <property type="entry name" value="INNER CENTROMERE PROTEIN"/>
    <property type="match status" value="1"/>
</dbReference>
<dbReference type="GO" id="GO:0005634">
    <property type="term" value="C:nucleus"/>
    <property type="evidence" value="ECO:0007669"/>
    <property type="project" value="UniProtKB-SubCell"/>
</dbReference>
<evidence type="ECO:0000256" key="8">
    <source>
        <dbReference type="ARBA" id="ARBA00022618"/>
    </source>
</evidence>
<evidence type="ECO:0000313" key="20">
    <source>
        <dbReference type="EMBL" id="KAG9280892.1"/>
    </source>
</evidence>
<evidence type="ECO:0000259" key="19">
    <source>
        <dbReference type="Pfam" id="PF12178"/>
    </source>
</evidence>
<protein>
    <submittedName>
        <fullName evidence="20">Inner centromere protein A</fullName>
    </submittedName>
</protein>
<dbReference type="Pfam" id="PF03941">
    <property type="entry name" value="INCENP_ARK-bind"/>
    <property type="match status" value="1"/>
</dbReference>
<evidence type="ECO:0000313" key="21">
    <source>
        <dbReference type="Proteomes" id="UP000752171"/>
    </source>
</evidence>
<evidence type="ECO:0000256" key="1">
    <source>
        <dbReference type="ARBA" id="ARBA00004123"/>
    </source>
</evidence>
<feature type="compositionally biased region" description="Basic and acidic residues" evidence="17">
    <location>
        <begin position="551"/>
        <end position="583"/>
    </location>
</feature>
<evidence type="ECO:0000256" key="15">
    <source>
        <dbReference type="ARBA" id="ARBA00023306"/>
    </source>
</evidence>
<name>A0A8T2MGD1_ASTMX</name>
<feature type="compositionally biased region" description="Basic and acidic residues" evidence="17">
    <location>
        <begin position="616"/>
        <end position="665"/>
    </location>
</feature>
<evidence type="ECO:0000256" key="10">
    <source>
        <dbReference type="ARBA" id="ARBA00022776"/>
    </source>
</evidence>
<feature type="region of interest" description="Disordered" evidence="17">
    <location>
        <begin position="551"/>
        <end position="665"/>
    </location>
</feature>
<organism evidence="20 21">
    <name type="scientific">Astyanax mexicanus</name>
    <name type="common">Blind cave fish</name>
    <name type="synonym">Astyanax fasciatus mexicanus</name>
    <dbReference type="NCBI Taxonomy" id="7994"/>
    <lineage>
        <taxon>Eukaryota</taxon>
        <taxon>Metazoa</taxon>
        <taxon>Chordata</taxon>
        <taxon>Craniata</taxon>
        <taxon>Vertebrata</taxon>
        <taxon>Euteleostomi</taxon>
        <taxon>Actinopterygii</taxon>
        <taxon>Neopterygii</taxon>
        <taxon>Teleostei</taxon>
        <taxon>Ostariophysi</taxon>
        <taxon>Characiformes</taxon>
        <taxon>Characoidei</taxon>
        <taxon>Acestrorhamphidae</taxon>
        <taxon>Acestrorhamphinae</taxon>
        <taxon>Astyanax</taxon>
    </lineage>
</organism>
<keyword evidence="10" id="KW-0498">Mitosis</keyword>
<feature type="domain" description="Chromosome passenger complex (CPC) protein INCENP N-terminal" evidence="19">
    <location>
        <begin position="24"/>
        <end position="58"/>
    </location>
</feature>
<evidence type="ECO:0000256" key="7">
    <source>
        <dbReference type="ARBA" id="ARBA00022490"/>
    </source>
</evidence>
<feature type="compositionally biased region" description="Basic and acidic residues" evidence="17">
    <location>
        <begin position="393"/>
        <end position="408"/>
    </location>
</feature>
<evidence type="ECO:0000256" key="11">
    <source>
        <dbReference type="ARBA" id="ARBA00022829"/>
    </source>
</evidence>
<dbReference type="Pfam" id="PF12178">
    <property type="entry name" value="INCENP_N"/>
    <property type="match status" value="1"/>
</dbReference>
<evidence type="ECO:0000256" key="13">
    <source>
        <dbReference type="ARBA" id="ARBA00023212"/>
    </source>
</evidence>
<feature type="region of interest" description="Disordered" evidence="17">
    <location>
        <begin position="803"/>
        <end position="829"/>
    </location>
</feature>
<dbReference type="AlphaFoldDB" id="A0A8T2MGD1"/>
<evidence type="ECO:0000256" key="14">
    <source>
        <dbReference type="ARBA" id="ARBA00023242"/>
    </source>
</evidence>
<evidence type="ECO:0000256" key="17">
    <source>
        <dbReference type="SAM" id="MobiDB-lite"/>
    </source>
</evidence>